<comment type="caution">
    <text evidence="2">The sequence shown here is derived from an EMBL/GenBank/DDBJ whole genome shotgun (WGS) entry which is preliminary data.</text>
</comment>
<evidence type="ECO:0000313" key="3">
    <source>
        <dbReference type="Proteomes" id="UP001296104"/>
    </source>
</evidence>
<name>A0AAI8YVL6_9PEZI</name>
<evidence type="ECO:0000256" key="1">
    <source>
        <dbReference type="SAM" id="MobiDB-lite"/>
    </source>
</evidence>
<feature type="compositionally biased region" description="Basic and acidic residues" evidence="1">
    <location>
        <begin position="14"/>
        <end position="23"/>
    </location>
</feature>
<keyword evidence="3" id="KW-1185">Reference proteome</keyword>
<proteinExistence type="predicted"/>
<dbReference type="Proteomes" id="UP001296104">
    <property type="component" value="Unassembled WGS sequence"/>
</dbReference>
<dbReference type="EMBL" id="CAVMBE010000013">
    <property type="protein sequence ID" value="CAK3924027.1"/>
    <property type="molecule type" value="Genomic_DNA"/>
</dbReference>
<protein>
    <submittedName>
        <fullName evidence="2">Uncharacterized protein</fullName>
    </submittedName>
</protein>
<reference evidence="2" key="1">
    <citation type="submission" date="2023-11" db="EMBL/GenBank/DDBJ databases">
        <authorList>
            <person name="Alioto T."/>
            <person name="Alioto T."/>
            <person name="Gomez Garrido J."/>
        </authorList>
    </citation>
    <scope>NUCLEOTIDE SEQUENCE</scope>
</reference>
<feature type="region of interest" description="Disordered" evidence="1">
    <location>
        <begin position="1"/>
        <end position="23"/>
    </location>
</feature>
<organism evidence="2 3">
    <name type="scientific">Lecanosticta acicola</name>
    <dbReference type="NCBI Taxonomy" id="111012"/>
    <lineage>
        <taxon>Eukaryota</taxon>
        <taxon>Fungi</taxon>
        <taxon>Dikarya</taxon>
        <taxon>Ascomycota</taxon>
        <taxon>Pezizomycotina</taxon>
        <taxon>Dothideomycetes</taxon>
        <taxon>Dothideomycetidae</taxon>
        <taxon>Mycosphaerellales</taxon>
        <taxon>Mycosphaerellaceae</taxon>
        <taxon>Lecanosticta</taxon>
    </lineage>
</organism>
<evidence type="ECO:0000313" key="2">
    <source>
        <dbReference type="EMBL" id="CAK3924027.1"/>
    </source>
</evidence>
<gene>
    <name evidence="2" type="ORF">LECACI_7A002823</name>
</gene>
<dbReference type="AlphaFoldDB" id="A0AAI8YVL6"/>
<sequence length="96" mass="10627">MRISTQPEKGPTSIRDETNTPKADMIHIEESPQSERVMRSTADVLTVWQAVNLYKLVTVVAMTAEFCASLDGYHTTLNGSIVSGKDFVRSLQNQSP</sequence>
<accession>A0AAI8YVL6</accession>